<dbReference type="PROSITE" id="PS51257">
    <property type="entry name" value="PROKAR_LIPOPROTEIN"/>
    <property type="match status" value="1"/>
</dbReference>
<sequence length="344" mass="39709">MKNIIVLVSVFLMMGCQNKKDGQEEQSESTKPVQEKTFVELGGEKQYVEMTGASDQLPVLLFLHGGPGWPQTPHLRYFNADLTKEMILVSWDQAGCGLSYQKNPTPKNLSIESLVSDAHELTLYLKKRFNKEKIVLLGFSYGSVIGLKLAEKYPEDYYAYLGVSQIIDTKENWDVSMQWLKDQAQKKQDTAVLNQLSLIEQRDTSVCKTKLDCFMSKYQLLVKYNGTIFNPEVAKEIEKAEQHVYDDYKDYDWYEAYNYTSSRLTSKVFDTDLTGIKSLEIPVFFMAGRHDWNLPGVVAERYLKSLKAPQKEYIWFEQSGHEPPEEEPDKFNKTIIKIVKEKSH</sequence>
<keyword evidence="2" id="KW-0378">Hydrolase</keyword>
<evidence type="ECO:0000256" key="1">
    <source>
        <dbReference type="ARBA" id="ARBA00010088"/>
    </source>
</evidence>
<dbReference type="InterPro" id="IPR029058">
    <property type="entry name" value="AB_hydrolase_fold"/>
</dbReference>
<comment type="caution">
    <text evidence="4">The sequence shown here is derived from an EMBL/GenBank/DDBJ whole genome shotgun (WGS) entry which is preliminary data.</text>
</comment>
<evidence type="ECO:0000256" key="2">
    <source>
        <dbReference type="ARBA" id="ARBA00022801"/>
    </source>
</evidence>
<dbReference type="InterPro" id="IPR002410">
    <property type="entry name" value="Peptidase_S33"/>
</dbReference>
<dbReference type="Proteomes" id="UP000248584">
    <property type="component" value="Unassembled WGS sequence"/>
</dbReference>
<dbReference type="PANTHER" id="PTHR43798">
    <property type="entry name" value="MONOACYLGLYCEROL LIPASE"/>
    <property type="match status" value="1"/>
</dbReference>
<organism evidence="4 5">
    <name type="scientific">Nonlabens dokdonensis</name>
    <dbReference type="NCBI Taxonomy" id="328515"/>
    <lineage>
        <taxon>Bacteria</taxon>
        <taxon>Pseudomonadati</taxon>
        <taxon>Bacteroidota</taxon>
        <taxon>Flavobacteriia</taxon>
        <taxon>Flavobacteriales</taxon>
        <taxon>Flavobacteriaceae</taxon>
        <taxon>Nonlabens</taxon>
    </lineage>
</organism>
<accession>A0ABX5PTN6</accession>
<dbReference type="PRINTS" id="PR00793">
    <property type="entry name" value="PROAMNOPTASE"/>
</dbReference>
<dbReference type="SUPFAM" id="SSF53474">
    <property type="entry name" value="alpha/beta-Hydrolases"/>
    <property type="match status" value="1"/>
</dbReference>
<dbReference type="InterPro" id="IPR050266">
    <property type="entry name" value="AB_hydrolase_sf"/>
</dbReference>
<evidence type="ECO:0000313" key="4">
    <source>
        <dbReference type="EMBL" id="PZX36631.1"/>
    </source>
</evidence>
<dbReference type="EMBL" id="QKZR01000009">
    <property type="protein sequence ID" value="PZX36631.1"/>
    <property type="molecule type" value="Genomic_DNA"/>
</dbReference>
<feature type="domain" description="AB hydrolase-1" evidence="3">
    <location>
        <begin position="58"/>
        <end position="328"/>
    </location>
</feature>
<dbReference type="PANTHER" id="PTHR43798:SF33">
    <property type="entry name" value="HYDROLASE, PUTATIVE (AFU_ORTHOLOGUE AFUA_2G14860)-RELATED"/>
    <property type="match status" value="1"/>
</dbReference>
<keyword evidence="5" id="KW-1185">Reference proteome</keyword>
<dbReference type="Pfam" id="PF00561">
    <property type="entry name" value="Abhydrolase_1"/>
    <property type="match status" value="1"/>
</dbReference>
<proteinExistence type="inferred from homology"/>
<reference evidence="4 5" key="1">
    <citation type="submission" date="2018-06" db="EMBL/GenBank/DDBJ databases">
        <title>Genomic Encyclopedia of Archaeal and Bacterial Type Strains, Phase II (KMG-II): from individual species to whole genera.</title>
        <authorList>
            <person name="Goeker M."/>
        </authorList>
    </citation>
    <scope>NUCLEOTIDE SEQUENCE [LARGE SCALE GENOMIC DNA]</scope>
    <source>
        <strain evidence="4 5">DSM 17205</strain>
    </source>
</reference>
<gene>
    <name evidence="4" type="ORF">LX97_03388</name>
</gene>
<dbReference type="Gene3D" id="3.40.50.1820">
    <property type="entry name" value="alpha/beta hydrolase"/>
    <property type="match status" value="1"/>
</dbReference>
<dbReference type="InterPro" id="IPR000073">
    <property type="entry name" value="AB_hydrolase_1"/>
</dbReference>
<evidence type="ECO:0000259" key="3">
    <source>
        <dbReference type="Pfam" id="PF00561"/>
    </source>
</evidence>
<evidence type="ECO:0000313" key="5">
    <source>
        <dbReference type="Proteomes" id="UP000248584"/>
    </source>
</evidence>
<dbReference type="RefSeq" id="WP_015363435.1">
    <property type="nucleotide sequence ID" value="NZ_QKZR01000009.1"/>
</dbReference>
<name>A0ABX5PTN6_9FLAO</name>
<protein>
    <submittedName>
        <fullName evidence="4">Pimeloyl-ACP methyl ester carboxylesterase</fullName>
    </submittedName>
</protein>
<comment type="similarity">
    <text evidence="1">Belongs to the peptidase S33 family.</text>
</comment>